<dbReference type="InterPro" id="IPR001279">
    <property type="entry name" value="Metallo-B-lactamas"/>
</dbReference>
<evidence type="ECO:0000256" key="3">
    <source>
        <dbReference type="ARBA" id="ARBA00022801"/>
    </source>
</evidence>
<dbReference type="EMBL" id="CP042197">
    <property type="protein sequence ID" value="QDS75268.1"/>
    <property type="molecule type" value="Genomic_DNA"/>
</dbReference>
<keyword evidence="7" id="KW-1185">Reference proteome</keyword>
<keyword evidence="3" id="KW-0378">Hydrolase</keyword>
<keyword evidence="4" id="KW-0862">Zinc</keyword>
<dbReference type="Gene3D" id="3.60.15.10">
    <property type="entry name" value="Ribonuclease Z/Hydroxyacylglutathione hydrolase-like"/>
    <property type="match status" value="1"/>
</dbReference>
<comment type="similarity">
    <text evidence="1">Belongs to the metallo-beta-lactamase superfamily.</text>
</comment>
<accession>A0A517LI07</accession>
<name>A0A517LI07_9PEZI</name>
<dbReference type="Proteomes" id="UP000316270">
    <property type="component" value="Chromosome 13"/>
</dbReference>
<dbReference type="PANTHER" id="PTHR42978">
    <property type="entry name" value="QUORUM-QUENCHING LACTONASE YTNP-RELATED-RELATED"/>
    <property type="match status" value="1"/>
</dbReference>
<dbReference type="GO" id="GO:0016787">
    <property type="term" value="F:hydrolase activity"/>
    <property type="evidence" value="ECO:0007669"/>
    <property type="project" value="UniProtKB-KW"/>
</dbReference>
<keyword evidence="2" id="KW-0479">Metal-binding</keyword>
<evidence type="ECO:0000256" key="1">
    <source>
        <dbReference type="ARBA" id="ARBA00007749"/>
    </source>
</evidence>
<dbReference type="SUPFAM" id="SSF56281">
    <property type="entry name" value="Metallo-hydrolase/oxidoreductase"/>
    <property type="match status" value="1"/>
</dbReference>
<dbReference type="OrthoDB" id="10250730at2759"/>
<feature type="domain" description="Metallo-beta-lactamase" evidence="5">
    <location>
        <begin position="18"/>
        <end position="230"/>
    </location>
</feature>
<dbReference type="SMART" id="SM00849">
    <property type="entry name" value="Lactamase_B"/>
    <property type="match status" value="1"/>
</dbReference>
<sequence>MSLMVQPEIANFKTVTCPSYAFLIHHPSKNRKLVFDLGVRKNWEESAKPIADRIKKGGWTVTVEKDVAQTLEENGVPTTEIEAVIWSHYHWDHTGDPSRFPGSTSLIVGPGFKGRFPSGYPTKADAPVREDAWEGRELREISFQDSNVKIGRFNALDYFGDGSFYLLDTPGHLLGHLCGLARTTEDTFVFMGGDAAHHAGEIRPTEWDPLPSHIKLTPNPRSFPPVCPGELLQRYVHPEKSVTKPFYSAALGFNEDHDVAEWTIEGVEEFDADENVLVVIAHDASLKDVVNFFPKPANEWRAKDWGKNGRWRFLGDFSEGLDMARKDGKL</sequence>
<reference evidence="6 7" key="1">
    <citation type="submission" date="2019-07" db="EMBL/GenBank/DDBJ databases">
        <title>Finished genome of Venturia effusa.</title>
        <authorList>
            <person name="Young C.A."/>
            <person name="Cox M.P."/>
            <person name="Ganley A.R.D."/>
            <person name="David W.J."/>
        </authorList>
    </citation>
    <scope>NUCLEOTIDE SEQUENCE [LARGE SCALE GENOMIC DNA]</scope>
    <source>
        <strain evidence="7">albino</strain>
    </source>
</reference>
<evidence type="ECO:0000256" key="2">
    <source>
        <dbReference type="ARBA" id="ARBA00022723"/>
    </source>
</evidence>
<evidence type="ECO:0000256" key="4">
    <source>
        <dbReference type="ARBA" id="ARBA00022833"/>
    </source>
</evidence>
<dbReference type="STRING" id="50376.A0A517LI07"/>
<dbReference type="PANTHER" id="PTHR42978:SF5">
    <property type="entry name" value="METALLO-BETA-LACTAMASE DOMAIN-CONTAINING PROTEIN"/>
    <property type="match status" value="1"/>
</dbReference>
<dbReference type="GO" id="GO:0046872">
    <property type="term" value="F:metal ion binding"/>
    <property type="evidence" value="ECO:0007669"/>
    <property type="project" value="UniProtKB-KW"/>
</dbReference>
<evidence type="ECO:0000259" key="5">
    <source>
        <dbReference type="SMART" id="SM00849"/>
    </source>
</evidence>
<evidence type="ECO:0000313" key="7">
    <source>
        <dbReference type="Proteomes" id="UP000316270"/>
    </source>
</evidence>
<evidence type="ECO:0000313" key="6">
    <source>
        <dbReference type="EMBL" id="QDS75268.1"/>
    </source>
</evidence>
<protein>
    <recommendedName>
        <fullName evidence="5">Metallo-beta-lactamase domain-containing protein</fullName>
    </recommendedName>
</protein>
<dbReference type="Pfam" id="PF00753">
    <property type="entry name" value="Lactamase_B"/>
    <property type="match status" value="1"/>
</dbReference>
<dbReference type="InterPro" id="IPR051013">
    <property type="entry name" value="MBL_superfamily_lactonases"/>
</dbReference>
<gene>
    <name evidence="6" type="ORF">FKW77_000861</name>
</gene>
<dbReference type="CDD" id="cd07730">
    <property type="entry name" value="metallo-hydrolase-like_MBL-fold"/>
    <property type="match status" value="1"/>
</dbReference>
<organism evidence="6 7">
    <name type="scientific">Venturia effusa</name>
    <dbReference type="NCBI Taxonomy" id="50376"/>
    <lineage>
        <taxon>Eukaryota</taxon>
        <taxon>Fungi</taxon>
        <taxon>Dikarya</taxon>
        <taxon>Ascomycota</taxon>
        <taxon>Pezizomycotina</taxon>
        <taxon>Dothideomycetes</taxon>
        <taxon>Pleosporomycetidae</taxon>
        <taxon>Venturiales</taxon>
        <taxon>Venturiaceae</taxon>
        <taxon>Venturia</taxon>
    </lineage>
</organism>
<proteinExistence type="inferred from homology"/>
<dbReference type="InterPro" id="IPR036866">
    <property type="entry name" value="RibonucZ/Hydroxyglut_hydro"/>
</dbReference>
<dbReference type="AlphaFoldDB" id="A0A517LI07"/>